<comment type="caution">
    <text evidence="2">The sequence shown here is derived from an EMBL/GenBank/DDBJ whole genome shotgun (WGS) entry which is preliminary data.</text>
</comment>
<evidence type="ECO:0000313" key="3">
    <source>
        <dbReference type="Proteomes" id="UP000541444"/>
    </source>
</evidence>
<evidence type="ECO:0000313" key="2">
    <source>
        <dbReference type="EMBL" id="KAF6141249.1"/>
    </source>
</evidence>
<feature type="compositionally biased region" description="Polar residues" evidence="1">
    <location>
        <begin position="1"/>
        <end position="14"/>
    </location>
</feature>
<name>A0A7J7LFC4_9MAGN</name>
<dbReference type="Proteomes" id="UP000541444">
    <property type="component" value="Unassembled WGS sequence"/>
</dbReference>
<reference evidence="2 3" key="1">
    <citation type="journal article" date="2020" name="IScience">
        <title>Genome Sequencing of the Endangered Kingdonia uniflora (Circaeasteraceae, Ranunculales) Reveals Potential Mechanisms of Evolutionary Specialization.</title>
        <authorList>
            <person name="Sun Y."/>
            <person name="Deng T."/>
            <person name="Zhang A."/>
            <person name="Moore M.J."/>
            <person name="Landis J.B."/>
            <person name="Lin N."/>
            <person name="Zhang H."/>
            <person name="Zhang X."/>
            <person name="Huang J."/>
            <person name="Zhang X."/>
            <person name="Sun H."/>
            <person name="Wang H."/>
        </authorList>
    </citation>
    <scope>NUCLEOTIDE SEQUENCE [LARGE SCALE GENOMIC DNA]</scope>
    <source>
        <strain evidence="2">TB1705</strain>
        <tissue evidence="2">Leaf</tissue>
    </source>
</reference>
<evidence type="ECO:0000256" key="1">
    <source>
        <dbReference type="SAM" id="MobiDB-lite"/>
    </source>
</evidence>
<organism evidence="2 3">
    <name type="scientific">Kingdonia uniflora</name>
    <dbReference type="NCBI Taxonomy" id="39325"/>
    <lineage>
        <taxon>Eukaryota</taxon>
        <taxon>Viridiplantae</taxon>
        <taxon>Streptophyta</taxon>
        <taxon>Embryophyta</taxon>
        <taxon>Tracheophyta</taxon>
        <taxon>Spermatophyta</taxon>
        <taxon>Magnoliopsida</taxon>
        <taxon>Ranunculales</taxon>
        <taxon>Circaeasteraceae</taxon>
        <taxon>Kingdonia</taxon>
    </lineage>
</organism>
<dbReference type="AlphaFoldDB" id="A0A7J7LFC4"/>
<accession>A0A7J7LFC4</accession>
<keyword evidence="3" id="KW-1185">Reference proteome</keyword>
<feature type="region of interest" description="Disordered" evidence="1">
    <location>
        <begin position="1"/>
        <end position="37"/>
    </location>
</feature>
<proteinExistence type="predicted"/>
<dbReference type="EMBL" id="JACGCM010002329">
    <property type="protein sequence ID" value="KAF6141249.1"/>
    <property type="molecule type" value="Genomic_DNA"/>
</dbReference>
<protein>
    <submittedName>
        <fullName evidence="2">Uncharacterized protein</fullName>
    </submittedName>
</protein>
<sequence length="118" mass="12819">MIATSTPSQYPQKHSTVRRGAKSQDGLCLNDGTPKGRDASFSVLAAIAKTTKSSFPRKFAASMLNGKKPVQASGSLVQSIVFSRLTRKAVQLNRVLAGNEREVGSQRLRGQLNMKMLR</sequence>
<gene>
    <name evidence="2" type="ORF">GIB67_024333</name>
</gene>
<dbReference type="OrthoDB" id="205662at2759"/>